<evidence type="ECO:0000313" key="3">
    <source>
        <dbReference type="EMBL" id="MDC0712998.1"/>
    </source>
</evidence>
<proteinExistence type="predicted"/>
<dbReference type="EMBL" id="JAQNDM010000002">
    <property type="protein sequence ID" value="MDC0712998.1"/>
    <property type="molecule type" value="Genomic_DNA"/>
</dbReference>
<keyword evidence="2" id="KW-1133">Transmembrane helix</keyword>
<evidence type="ECO:0000256" key="1">
    <source>
        <dbReference type="SAM" id="MobiDB-lite"/>
    </source>
</evidence>
<dbReference type="Proteomes" id="UP001221838">
    <property type="component" value="Unassembled WGS sequence"/>
</dbReference>
<evidence type="ECO:0000313" key="4">
    <source>
        <dbReference type="Proteomes" id="UP001221838"/>
    </source>
</evidence>
<accession>A0ABT5DJP9</accession>
<comment type="caution">
    <text evidence="3">The sequence shown here is derived from an EMBL/GenBank/DDBJ whole genome shotgun (WGS) entry which is preliminary data.</text>
</comment>
<keyword evidence="2" id="KW-0472">Membrane</keyword>
<feature type="compositionally biased region" description="Basic and acidic residues" evidence="1">
    <location>
        <begin position="192"/>
        <end position="206"/>
    </location>
</feature>
<organism evidence="3 4">
    <name type="scientific">Stigmatella ashevillensis</name>
    <dbReference type="NCBI Taxonomy" id="2995309"/>
    <lineage>
        <taxon>Bacteria</taxon>
        <taxon>Pseudomonadati</taxon>
        <taxon>Myxococcota</taxon>
        <taxon>Myxococcia</taxon>
        <taxon>Myxococcales</taxon>
        <taxon>Cystobacterineae</taxon>
        <taxon>Archangiaceae</taxon>
        <taxon>Stigmatella</taxon>
    </lineage>
</organism>
<keyword evidence="4" id="KW-1185">Reference proteome</keyword>
<reference evidence="3 4" key="1">
    <citation type="submission" date="2022-11" db="EMBL/GenBank/DDBJ databases">
        <title>Minimal conservation of predation-associated metabolite biosynthetic gene clusters underscores biosynthetic potential of Myxococcota including descriptions for ten novel species: Archangium lansinium sp. nov., Myxococcus landrumus sp. nov., Nannocystis bai.</title>
        <authorList>
            <person name="Ahearne A."/>
            <person name="Stevens C."/>
            <person name="Dowd S."/>
        </authorList>
    </citation>
    <scope>NUCLEOTIDE SEQUENCE [LARGE SCALE GENOMIC DNA]</scope>
    <source>
        <strain evidence="3 4">NCWAL01</strain>
    </source>
</reference>
<feature type="region of interest" description="Disordered" evidence="1">
    <location>
        <begin position="186"/>
        <end position="206"/>
    </location>
</feature>
<protein>
    <submittedName>
        <fullName evidence="3">Uncharacterized protein</fullName>
    </submittedName>
</protein>
<evidence type="ECO:0000256" key="2">
    <source>
        <dbReference type="SAM" id="Phobius"/>
    </source>
</evidence>
<dbReference type="RefSeq" id="WP_272143179.1">
    <property type="nucleotide sequence ID" value="NZ_JAQNDM010000002.1"/>
</dbReference>
<keyword evidence="2" id="KW-0812">Transmembrane</keyword>
<gene>
    <name evidence="3" type="ORF">POL68_31340</name>
</gene>
<sequence length="206" mass="22168">MDSALVILIVVAIALAVIVLGPLRQGQQREERWGALAEALGLQLQSGGLQGELQGLSVRMGMEMHTVGGEGLIQFCVVRAKAPGPLPRGFVAAPRRWTSGLSRRLADNLFASGDPALDEMYLFQSDEQDKGQAFVEDAQVQQALRGVLGSGQVAFVEKGWVGIASVGLITETEEARRKFEAVVRSAQSLADSQERRSLAQPRATEE</sequence>
<feature type="transmembrane region" description="Helical" evidence="2">
    <location>
        <begin position="6"/>
        <end position="23"/>
    </location>
</feature>
<name>A0ABT5DJP9_9BACT</name>